<dbReference type="InterPro" id="IPR003587">
    <property type="entry name" value="Hint_dom_N"/>
</dbReference>
<evidence type="ECO:0000259" key="4">
    <source>
        <dbReference type="PROSITE" id="PS52004"/>
    </source>
</evidence>
<dbReference type="SUPFAM" id="SSF51294">
    <property type="entry name" value="Hedgehog/intein (Hint) domain"/>
    <property type="match status" value="1"/>
</dbReference>
<dbReference type="InterPro" id="IPR014031">
    <property type="entry name" value="Ketoacyl_synth_C"/>
</dbReference>
<dbReference type="SUPFAM" id="SSF51735">
    <property type="entry name" value="NAD(P)-binding Rossmann-fold domains"/>
    <property type="match status" value="1"/>
</dbReference>
<feature type="region of interest" description="N-terminal hotdog fold" evidence="3">
    <location>
        <begin position="559"/>
        <end position="674"/>
    </location>
</feature>
<evidence type="ECO:0000256" key="3">
    <source>
        <dbReference type="PROSITE-ProRule" id="PRU01363"/>
    </source>
</evidence>
<evidence type="ECO:0000313" key="7">
    <source>
        <dbReference type="Proteomes" id="UP000199352"/>
    </source>
</evidence>
<dbReference type="Gene3D" id="2.170.16.10">
    <property type="entry name" value="Hedgehog/Intein (Hint) domain"/>
    <property type="match status" value="1"/>
</dbReference>
<accession>A0A1H9TXG8</accession>
<dbReference type="CDD" id="cd20745">
    <property type="entry name" value="FIX_RhsA_AHH_HNH-like"/>
    <property type="match status" value="1"/>
</dbReference>
<dbReference type="InterPro" id="IPR014043">
    <property type="entry name" value="Acyl_transferase_dom"/>
</dbReference>
<dbReference type="Pfam" id="PF16197">
    <property type="entry name" value="KAsynt_C_assoc"/>
    <property type="match status" value="1"/>
</dbReference>
<feature type="active site" description="Proton donor; for dehydratase activity" evidence="3">
    <location>
        <position position="742"/>
    </location>
</feature>
<feature type="domain" description="Ketosynthase family 3 (KS3)" evidence="4">
    <location>
        <begin position="1"/>
        <end position="138"/>
    </location>
</feature>
<dbReference type="STRING" id="402600.SAMN05216188_119148"/>
<dbReference type="Pfam" id="PF14765">
    <property type="entry name" value="PS-DH"/>
    <property type="match status" value="1"/>
</dbReference>
<dbReference type="InterPro" id="IPR030934">
    <property type="entry name" value="Intein_C"/>
</dbReference>
<evidence type="ECO:0000256" key="2">
    <source>
        <dbReference type="ARBA" id="ARBA00023315"/>
    </source>
</evidence>
<dbReference type="InterPro" id="IPR049900">
    <property type="entry name" value="PKS_mFAS_DH"/>
</dbReference>
<dbReference type="InterPro" id="IPR050091">
    <property type="entry name" value="PKS_NRPS_Biosynth_Enz"/>
</dbReference>
<dbReference type="PROSITE" id="PS50818">
    <property type="entry name" value="INTEIN_C_TER"/>
    <property type="match status" value="1"/>
</dbReference>
<feature type="domain" description="PKS/mFAS DH" evidence="5">
    <location>
        <begin position="559"/>
        <end position="817"/>
    </location>
</feature>
<dbReference type="InterPro" id="IPR016039">
    <property type="entry name" value="Thiolase-like"/>
</dbReference>
<dbReference type="Pfam" id="PF21089">
    <property type="entry name" value="PKS_DH_N"/>
    <property type="match status" value="1"/>
</dbReference>
<dbReference type="Gene3D" id="3.10.129.110">
    <property type="entry name" value="Polyketide synthase dehydratase"/>
    <property type="match status" value="1"/>
</dbReference>
<keyword evidence="2" id="KW-0012">Acyltransferase</keyword>
<evidence type="ECO:0000256" key="1">
    <source>
        <dbReference type="ARBA" id="ARBA00022679"/>
    </source>
</evidence>
<dbReference type="CDD" id="cd00833">
    <property type="entry name" value="PKS"/>
    <property type="match status" value="1"/>
</dbReference>
<dbReference type="SMART" id="SM00827">
    <property type="entry name" value="PKS_AT"/>
    <property type="match status" value="1"/>
</dbReference>
<evidence type="ECO:0000259" key="5">
    <source>
        <dbReference type="PROSITE" id="PS52019"/>
    </source>
</evidence>
<dbReference type="PANTHER" id="PTHR43775:SF51">
    <property type="entry name" value="INACTIVE PHENOLPHTHIOCEROL SYNTHESIS POLYKETIDE SYNTHASE TYPE I PKS1-RELATED"/>
    <property type="match status" value="1"/>
</dbReference>
<evidence type="ECO:0000313" key="6">
    <source>
        <dbReference type="EMBL" id="SES02080.1"/>
    </source>
</evidence>
<dbReference type="GO" id="GO:0006633">
    <property type="term" value="P:fatty acid biosynthetic process"/>
    <property type="evidence" value="ECO:0007669"/>
    <property type="project" value="TreeGrafter"/>
</dbReference>
<feature type="active site" description="Proton acceptor; for dehydratase activity" evidence="3">
    <location>
        <position position="590"/>
    </location>
</feature>
<sequence length="1320" mass="139525">MIRQALADARLTPADVDVVEAHGTGTPLGDLIEAQAIAAVYGGSRQRPLRLGSIKSNIGHTQAAAGVAGVIKMVLAMRHEMLPRTLHAERPLSQIDWEAASVSLLTASEAWLSQDRPRRAAVSSFGISGTNAHVVLEQAAGKAPADEHAGAVPVPVLLSARSAGELDQHAARLLAAIESTPELGVADVAATLAGRSTFPHRAGFAAADRAELSAGLRSLSGRHAAGEPVTAFLFSGQGSQRSGMGRELSWHHPVFADALAEVAAGFGISPKRLTGDQVHETDFAQPALFAFQVALYRLLESWDVRPDYVAGHSLGEITAAHVANALTLDDACELIAIRTRWTQRMPDGGAMVSIRLPEEQVRPHLTAGVDIAAVNNSRSVVLSGVESEVRAIVEVLGAKHTRLQINRAFHSPLVDPVLDGFGRDATGVVASPPGIPLVSTVTGKLVTGEMTSRHWGEHLRGTVRFADAMAELESLGVTTFLEVGPTAALTATADLPVIPVCTRDRPEAAGFAEALARMFDRGAPVGWNARGRHVALPTYPFQRERFWAARSRRAAGGAHPVLGTWVKLPDGSHAATGTISTRDLPWLADHEVQGRTILPGTAYVDLLASAARQTGHQRIGELVLHAPLVVPDGTPVTLSVVVAVDGAVEVHARDEHGEWAYHASGMLLENGVAASSAPPWPSTEARRQETDGFYDRLGETGFGYGPAFQGVREVWTDDRHVYSRVVLPVAADAFVLHPALFDAALHAGGFAGPPRTPAVPFTFTGVQVYAEGKGELRVRITPTSKDTFSLIATDPSGAVVVTVESLVMRPAAEAVPVAAPLVLDWAPLPLTEGAAVEHEVVRLAAEPRLHDVLRLVQDRARRPEPPLLVVVTSGATGMGGSTADPAAAALWGLVRAARAEHPGRFVLVDAEPGDKLSADLLARIARSGEPEIQKESLKKDVDKVTGGQPVIQSVGNPEHEGFWDWVERKVNSIDWAEVGHTILDVVGMIPVVGEIADGINAVWYLAEGDYVNAALSAAALVPFAGAAATGAKLIGKGLQKYGDEAAGLVSSCIRTNSFVAGTRVLLADGSTRPIEDVQLGDEVQATDPTTGETGPYAVTDLVVGTGEKTLVEVTIDTDGAVGDKVEVITATAGHPFWIGDTGVWREARELAPGDDVRTAEGLLLEVVATATRAEYLTVYNLTVDGLHTYYVMAGNTPVLVHNQGALGPGQINLWRAVQEPELEAIRNGRSFVNPPGVETKYFSFTERGASEYARRAYSAYPSEGPYTIVRTVADEADIPRSSIMPYTADVVDGGAALPSETLGKLGRPRIMPGMSTGIGC</sequence>
<dbReference type="EMBL" id="FOFR01000019">
    <property type="protein sequence ID" value="SES02080.1"/>
    <property type="molecule type" value="Genomic_DNA"/>
</dbReference>
<keyword evidence="1" id="KW-0808">Transferase</keyword>
<dbReference type="CDD" id="cd00081">
    <property type="entry name" value="Hint"/>
    <property type="match status" value="1"/>
</dbReference>
<proteinExistence type="predicted"/>
<protein>
    <submittedName>
        <fullName evidence="6">Intein C-terminal splicing region</fullName>
    </submittedName>
</protein>
<dbReference type="InterPro" id="IPR049552">
    <property type="entry name" value="PKS_DH_N"/>
</dbReference>
<dbReference type="Gene3D" id="3.40.366.10">
    <property type="entry name" value="Malonyl-Coenzyme A Acyl Carrier Protein, domain 2"/>
    <property type="match status" value="1"/>
</dbReference>
<dbReference type="SMART" id="SM00306">
    <property type="entry name" value="HintN"/>
    <property type="match status" value="1"/>
</dbReference>
<dbReference type="InterPro" id="IPR001227">
    <property type="entry name" value="Ac_transferase_dom_sf"/>
</dbReference>
<dbReference type="NCBIfam" id="TIGR01443">
    <property type="entry name" value="intein_Cterm"/>
    <property type="match status" value="1"/>
</dbReference>
<dbReference type="SUPFAM" id="SSF52151">
    <property type="entry name" value="FabD/lysophospholipase-like"/>
    <property type="match status" value="1"/>
</dbReference>
<dbReference type="InterPro" id="IPR016035">
    <property type="entry name" value="Acyl_Trfase/lysoPLipase"/>
</dbReference>
<dbReference type="Gene3D" id="3.40.47.10">
    <property type="match status" value="1"/>
</dbReference>
<dbReference type="InterPro" id="IPR020841">
    <property type="entry name" value="PKS_Beta-ketoAc_synthase_dom"/>
</dbReference>
<dbReference type="SMART" id="SM00825">
    <property type="entry name" value="PKS_KS"/>
    <property type="match status" value="1"/>
</dbReference>
<dbReference type="PROSITE" id="PS52004">
    <property type="entry name" value="KS3_2"/>
    <property type="match status" value="1"/>
</dbReference>
<dbReference type="Pfam" id="PF00698">
    <property type="entry name" value="Acyl_transf_1"/>
    <property type="match status" value="1"/>
</dbReference>
<organism evidence="6 7">
    <name type="scientific">Lentzea xinjiangensis</name>
    <dbReference type="NCBI Taxonomy" id="402600"/>
    <lineage>
        <taxon>Bacteria</taxon>
        <taxon>Bacillati</taxon>
        <taxon>Actinomycetota</taxon>
        <taxon>Actinomycetes</taxon>
        <taxon>Pseudonocardiales</taxon>
        <taxon>Pseudonocardiaceae</taxon>
        <taxon>Lentzea</taxon>
    </lineage>
</organism>
<name>A0A1H9TXG8_9PSEU</name>
<dbReference type="PROSITE" id="PS52019">
    <property type="entry name" value="PKS_MFAS_DH"/>
    <property type="match status" value="1"/>
</dbReference>
<dbReference type="GO" id="GO:0004312">
    <property type="term" value="F:fatty acid synthase activity"/>
    <property type="evidence" value="ECO:0007669"/>
    <property type="project" value="TreeGrafter"/>
</dbReference>
<dbReference type="Pfam" id="PF07591">
    <property type="entry name" value="PT-HINT"/>
    <property type="match status" value="1"/>
</dbReference>
<dbReference type="InterPro" id="IPR032821">
    <property type="entry name" value="PKS_assoc"/>
</dbReference>
<dbReference type="PANTHER" id="PTHR43775">
    <property type="entry name" value="FATTY ACID SYNTHASE"/>
    <property type="match status" value="1"/>
</dbReference>
<dbReference type="Proteomes" id="UP000199352">
    <property type="component" value="Unassembled WGS sequence"/>
</dbReference>
<gene>
    <name evidence="6" type="ORF">SAMN05216188_119148</name>
</gene>
<dbReference type="InterPro" id="IPR049551">
    <property type="entry name" value="PKS_DH_C"/>
</dbReference>
<dbReference type="Pfam" id="PF02801">
    <property type="entry name" value="Ketoacyl-synt_C"/>
    <property type="match status" value="1"/>
</dbReference>
<feature type="region of interest" description="C-terminal hotdog fold" evidence="3">
    <location>
        <begin position="685"/>
        <end position="817"/>
    </location>
</feature>
<dbReference type="SUPFAM" id="SSF53901">
    <property type="entry name" value="Thiolase-like"/>
    <property type="match status" value="1"/>
</dbReference>
<dbReference type="InterPro" id="IPR036844">
    <property type="entry name" value="Hint_dom_sf"/>
</dbReference>
<dbReference type="SUPFAM" id="SSF55048">
    <property type="entry name" value="Probable ACP-binding domain of malonyl-CoA ACP transacylase"/>
    <property type="match status" value="1"/>
</dbReference>
<dbReference type="SMART" id="SM00826">
    <property type="entry name" value="PKS_DH"/>
    <property type="match status" value="1"/>
</dbReference>
<keyword evidence="7" id="KW-1185">Reference proteome</keyword>
<dbReference type="InterPro" id="IPR020807">
    <property type="entry name" value="PKS_DH"/>
</dbReference>
<dbReference type="Gene3D" id="3.30.70.3290">
    <property type="match status" value="1"/>
</dbReference>
<reference evidence="7" key="1">
    <citation type="submission" date="2016-10" db="EMBL/GenBank/DDBJ databases">
        <authorList>
            <person name="Varghese N."/>
            <person name="Submissions S."/>
        </authorList>
    </citation>
    <scope>NUCLEOTIDE SEQUENCE [LARGE SCALE GENOMIC DNA]</scope>
    <source>
        <strain evidence="7">CGMCC 4.3525</strain>
    </source>
</reference>
<dbReference type="InterPro" id="IPR042104">
    <property type="entry name" value="PKS_dehydratase_sf"/>
</dbReference>
<dbReference type="InterPro" id="IPR016036">
    <property type="entry name" value="Malonyl_transacylase_ACP-bd"/>
</dbReference>
<dbReference type="InterPro" id="IPR036291">
    <property type="entry name" value="NAD(P)-bd_dom_sf"/>
</dbReference>